<evidence type="ECO:0000313" key="10">
    <source>
        <dbReference type="EMBL" id="QSX09285.1"/>
    </source>
</evidence>
<evidence type="ECO:0000256" key="4">
    <source>
        <dbReference type="ARBA" id="ARBA00011990"/>
    </source>
</evidence>
<feature type="domain" description="NAD(P)-binding" evidence="9">
    <location>
        <begin position="5"/>
        <end position="314"/>
    </location>
</feature>
<dbReference type="InterPro" id="IPR016040">
    <property type="entry name" value="NAD(P)-bd_dom"/>
</dbReference>
<evidence type="ECO:0000256" key="7">
    <source>
        <dbReference type="ARBA" id="ARBA00023239"/>
    </source>
</evidence>
<evidence type="ECO:0000256" key="5">
    <source>
        <dbReference type="ARBA" id="ARBA00016977"/>
    </source>
</evidence>
<keyword evidence="11" id="KW-1185">Reference proteome</keyword>
<protein>
    <recommendedName>
        <fullName evidence="5 8">dTDP-glucose 4,6-dehydratase</fullName>
        <ecNumber evidence="4 8">4.2.1.46</ecNumber>
    </recommendedName>
</protein>
<sequence length="325" mass="36796">MKTLLVTGGAGFIGSNFINGILVHNKEVQIINLDALTYAGNMENMEEFLSHTRHQWIHGDIRDKSIVELIFQENEIDAVVHFAAETHVDRSIEGPEVFVSTNVMGTQILLESALNSWKKAKDMKNKRFVQISTDEVYGALGETGLFTECSSIDPSSPYAASKAGADLLVQSYYKTYGLPVNITRCSNNYGPNQHKEKFIPMIIQKALRDEKAPIYGNGLQIRDWIHVEDHCAGIEAVLNGARPGEIYNIGASCERTNLDVAKEILQILGKSITLLKHVPDRLGHDRRYAIDNRKLMNELDWKPNRKFDESLRETVSWYQYKLENR</sequence>
<dbReference type="GO" id="GO:0008460">
    <property type="term" value="F:dTDP-glucose 4,6-dehydratase activity"/>
    <property type="evidence" value="ECO:0007669"/>
    <property type="project" value="UniProtKB-EC"/>
</dbReference>
<dbReference type="EC" id="4.2.1.46" evidence="4 8"/>
<evidence type="ECO:0000313" key="11">
    <source>
        <dbReference type="Proteomes" id="UP000663499"/>
    </source>
</evidence>
<reference evidence="10" key="1">
    <citation type="submission" date="2021-03" db="EMBL/GenBank/DDBJ databases">
        <title>Alkalibacter marinus sp. nov., isolated from tidal flat sediment.</title>
        <authorList>
            <person name="Namirimu T."/>
            <person name="Yang J.-A."/>
            <person name="Yang S.-H."/>
            <person name="Kim Y.-J."/>
            <person name="Kwon K.K."/>
        </authorList>
    </citation>
    <scope>NUCLEOTIDE SEQUENCE</scope>
    <source>
        <strain evidence="10">ES005</strain>
    </source>
</reference>
<evidence type="ECO:0000256" key="2">
    <source>
        <dbReference type="ARBA" id="ARBA00001911"/>
    </source>
</evidence>
<dbReference type="RefSeq" id="WP_207300622.1">
    <property type="nucleotide sequence ID" value="NZ_CP071444.1"/>
</dbReference>
<dbReference type="Gene3D" id="3.90.25.10">
    <property type="entry name" value="UDP-galactose 4-epimerase, domain 1"/>
    <property type="match status" value="1"/>
</dbReference>
<dbReference type="Pfam" id="PF16363">
    <property type="entry name" value="GDP_Man_Dehyd"/>
    <property type="match status" value="1"/>
</dbReference>
<evidence type="ECO:0000256" key="6">
    <source>
        <dbReference type="ARBA" id="ARBA00023027"/>
    </source>
</evidence>
<dbReference type="Proteomes" id="UP000663499">
    <property type="component" value="Chromosome"/>
</dbReference>
<keyword evidence="6" id="KW-0520">NAD</keyword>
<dbReference type="NCBIfam" id="TIGR01181">
    <property type="entry name" value="dTDP_gluc_dehyt"/>
    <property type="match status" value="1"/>
</dbReference>
<evidence type="ECO:0000256" key="1">
    <source>
        <dbReference type="ARBA" id="ARBA00001539"/>
    </source>
</evidence>
<dbReference type="FunFam" id="3.40.50.720:FF:000304">
    <property type="entry name" value="UDP-glucose 4,6-dehydratase"/>
    <property type="match status" value="1"/>
</dbReference>
<name>A0A974XIC1_9FIRM</name>
<organism evidence="10 11">
    <name type="scientific">Alkalibacter rhizosphaerae</name>
    <dbReference type="NCBI Taxonomy" id="2815577"/>
    <lineage>
        <taxon>Bacteria</taxon>
        <taxon>Bacillati</taxon>
        <taxon>Bacillota</taxon>
        <taxon>Clostridia</taxon>
        <taxon>Eubacteriales</taxon>
        <taxon>Eubacteriaceae</taxon>
        <taxon>Alkalibacter</taxon>
    </lineage>
</organism>
<keyword evidence="7 8" id="KW-0456">Lyase</keyword>
<dbReference type="CDD" id="cd05246">
    <property type="entry name" value="dTDP_GD_SDR_e"/>
    <property type="match status" value="1"/>
</dbReference>
<evidence type="ECO:0000256" key="3">
    <source>
        <dbReference type="ARBA" id="ARBA00008178"/>
    </source>
</evidence>
<comment type="cofactor">
    <cofactor evidence="2 8">
        <name>NAD(+)</name>
        <dbReference type="ChEBI" id="CHEBI:57540"/>
    </cofactor>
</comment>
<gene>
    <name evidence="10" type="primary">rfbB</name>
    <name evidence="10" type="ORF">J0B03_04275</name>
</gene>
<dbReference type="InterPro" id="IPR005888">
    <property type="entry name" value="dTDP_Gluc_deHydtase"/>
</dbReference>
<dbReference type="GO" id="GO:0009225">
    <property type="term" value="P:nucleotide-sugar metabolic process"/>
    <property type="evidence" value="ECO:0007669"/>
    <property type="project" value="InterPro"/>
</dbReference>
<evidence type="ECO:0000259" key="9">
    <source>
        <dbReference type="Pfam" id="PF16363"/>
    </source>
</evidence>
<evidence type="ECO:0000256" key="8">
    <source>
        <dbReference type="RuleBase" id="RU004473"/>
    </source>
</evidence>
<comment type="similarity">
    <text evidence="3 8">Belongs to the NAD(P)-dependent epimerase/dehydratase family. dTDP-glucose dehydratase subfamily.</text>
</comment>
<dbReference type="EMBL" id="CP071444">
    <property type="protein sequence ID" value="QSX09285.1"/>
    <property type="molecule type" value="Genomic_DNA"/>
</dbReference>
<proteinExistence type="inferred from homology"/>
<dbReference type="PANTHER" id="PTHR43000">
    <property type="entry name" value="DTDP-D-GLUCOSE 4,6-DEHYDRATASE-RELATED"/>
    <property type="match status" value="1"/>
</dbReference>
<accession>A0A974XIC1</accession>
<dbReference type="InterPro" id="IPR036291">
    <property type="entry name" value="NAD(P)-bd_dom_sf"/>
</dbReference>
<dbReference type="Gene3D" id="3.40.50.720">
    <property type="entry name" value="NAD(P)-binding Rossmann-like Domain"/>
    <property type="match status" value="1"/>
</dbReference>
<dbReference type="AlphaFoldDB" id="A0A974XIC1"/>
<dbReference type="KEGG" id="alka:J0B03_04275"/>
<comment type="catalytic activity">
    <reaction evidence="1 8">
        <text>dTDP-alpha-D-glucose = dTDP-4-dehydro-6-deoxy-alpha-D-glucose + H2O</text>
        <dbReference type="Rhea" id="RHEA:17221"/>
        <dbReference type="ChEBI" id="CHEBI:15377"/>
        <dbReference type="ChEBI" id="CHEBI:57477"/>
        <dbReference type="ChEBI" id="CHEBI:57649"/>
        <dbReference type="EC" id="4.2.1.46"/>
    </reaction>
</comment>
<dbReference type="SUPFAM" id="SSF51735">
    <property type="entry name" value="NAD(P)-binding Rossmann-fold domains"/>
    <property type="match status" value="1"/>
</dbReference>